<proteinExistence type="predicted"/>
<feature type="region of interest" description="Disordered" evidence="1">
    <location>
        <begin position="1"/>
        <end position="24"/>
    </location>
</feature>
<organism evidence="2">
    <name type="scientific">Rhizophora mucronata</name>
    <name type="common">Asiatic mangrove</name>
    <dbReference type="NCBI Taxonomy" id="61149"/>
    <lineage>
        <taxon>Eukaryota</taxon>
        <taxon>Viridiplantae</taxon>
        <taxon>Streptophyta</taxon>
        <taxon>Embryophyta</taxon>
        <taxon>Tracheophyta</taxon>
        <taxon>Spermatophyta</taxon>
        <taxon>Magnoliopsida</taxon>
        <taxon>eudicotyledons</taxon>
        <taxon>Gunneridae</taxon>
        <taxon>Pentapetalae</taxon>
        <taxon>rosids</taxon>
        <taxon>fabids</taxon>
        <taxon>Malpighiales</taxon>
        <taxon>Rhizophoraceae</taxon>
        <taxon>Rhizophora</taxon>
    </lineage>
</organism>
<protein>
    <submittedName>
        <fullName evidence="2">Uncharacterized protein</fullName>
    </submittedName>
</protein>
<sequence length="24" mass="2756">MNVTSDQESLDEETTSYKHNKIAD</sequence>
<reference evidence="2" key="1">
    <citation type="submission" date="2018-02" db="EMBL/GenBank/DDBJ databases">
        <title>Rhizophora mucronata_Transcriptome.</title>
        <authorList>
            <person name="Meera S.P."/>
            <person name="Sreeshan A."/>
            <person name="Augustine A."/>
        </authorList>
    </citation>
    <scope>NUCLEOTIDE SEQUENCE</scope>
    <source>
        <tissue evidence="2">Leaf</tissue>
    </source>
</reference>
<dbReference type="EMBL" id="GGEC01077327">
    <property type="protein sequence ID" value="MBX57811.1"/>
    <property type="molecule type" value="Transcribed_RNA"/>
</dbReference>
<dbReference type="AlphaFoldDB" id="A0A2P2PSV0"/>
<evidence type="ECO:0000256" key="1">
    <source>
        <dbReference type="SAM" id="MobiDB-lite"/>
    </source>
</evidence>
<accession>A0A2P2PSV0</accession>
<name>A0A2P2PSV0_RHIMU</name>
<evidence type="ECO:0000313" key="2">
    <source>
        <dbReference type="EMBL" id="MBX57811.1"/>
    </source>
</evidence>